<evidence type="ECO:0000313" key="12">
    <source>
        <dbReference type="Proteomes" id="UP000076476"/>
    </source>
</evidence>
<evidence type="ECO:0000256" key="8">
    <source>
        <dbReference type="ARBA" id="ARBA00023065"/>
    </source>
</evidence>
<evidence type="ECO:0000313" key="11">
    <source>
        <dbReference type="EMBL" id="KZN97370.1"/>
    </source>
</evidence>
<dbReference type="EMBL" id="LWBR01000010">
    <property type="protein sequence ID" value="KZN97370.1"/>
    <property type="molecule type" value="Genomic_DNA"/>
</dbReference>
<keyword evidence="12" id="KW-1185">Reference proteome</keyword>
<feature type="transmembrane region" description="Helical" evidence="10">
    <location>
        <begin position="12"/>
        <end position="32"/>
    </location>
</feature>
<dbReference type="OrthoDB" id="9810952at2"/>
<evidence type="ECO:0000256" key="4">
    <source>
        <dbReference type="ARBA" id="ARBA00022538"/>
    </source>
</evidence>
<protein>
    <submittedName>
        <fullName evidence="11">Ktr system potassium transporter B</fullName>
    </submittedName>
</protein>
<comment type="subcellular location">
    <subcellularLocation>
        <location evidence="1">Cell membrane</location>
        <topology evidence="1">Multi-pass membrane protein</topology>
    </subcellularLocation>
</comment>
<sequence length="442" mass="48285">MEKKNGGKIQLSPPQLLVVVFLFSIVIGTFFLKLPFSTKEPISWIDALFTATSAMTVTGLVTVDPGTVFTPFGQLVIAFLIQIGGLGIMSFAVLIIMVLGKKIGIKERILIQHQLNQTSIGGVIRLVKYLFIFSFLIEFVAMLILSIKWVPQFGWEKGLFYSFFHAISAYNNAGFALWKDNLMQFVGDPVVILVISFLFILGGIGFPVLVDIWTKKSFKKLSLHTKIMIIGTLIVNAAATVFILLIEFHNPKTLEPLTWGEKILAAYFQAVSPRTAGFNSIDIGAMEDSSLFFISLLMFIGAGSASTGGGIKLSTAIVIIFSVLAFLKGRTEINLLKRSIGASTVIRALAVTMSSIVFIIAAVLILNITERQPFLHILFEVVSAFGTTGLSAGITGSLTFIGKIIIIFMMFLGKVGSLTLLFILSSKEQQKIRYPSEDVLTG</sequence>
<comment type="caution">
    <text evidence="11">The sequence shown here is derived from an EMBL/GenBank/DDBJ whole genome shotgun (WGS) entry which is preliminary data.</text>
</comment>
<dbReference type="InterPro" id="IPR004772">
    <property type="entry name" value="TrkH"/>
</dbReference>
<accession>A0A165YRB1</accession>
<feature type="transmembrane region" description="Helical" evidence="10">
    <location>
        <begin position="126"/>
        <end position="147"/>
    </location>
</feature>
<dbReference type="GO" id="GO:0015379">
    <property type="term" value="F:potassium:chloride symporter activity"/>
    <property type="evidence" value="ECO:0007669"/>
    <property type="project" value="InterPro"/>
</dbReference>
<dbReference type="Pfam" id="PF02386">
    <property type="entry name" value="TrkH"/>
    <property type="match status" value="1"/>
</dbReference>
<feature type="transmembrane region" description="Helical" evidence="10">
    <location>
        <begin position="291"/>
        <end position="324"/>
    </location>
</feature>
<dbReference type="PANTHER" id="PTHR32024">
    <property type="entry name" value="TRK SYSTEM POTASSIUM UPTAKE PROTEIN TRKG-RELATED"/>
    <property type="match status" value="1"/>
</dbReference>
<dbReference type="Proteomes" id="UP000076476">
    <property type="component" value="Unassembled WGS sequence"/>
</dbReference>
<evidence type="ECO:0000256" key="1">
    <source>
        <dbReference type="ARBA" id="ARBA00004651"/>
    </source>
</evidence>
<dbReference type="PANTHER" id="PTHR32024:SF1">
    <property type="entry name" value="KTR SYSTEM POTASSIUM UPTAKE PROTEIN B"/>
    <property type="match status" value="1"/>
</dbReference>
<dbReference type="GO" id="GO:0005886">
    <property type="term" value="C:plasma membrane"/>
    <property type="evidence" value="ECO:0007669"/>
    <property type="project" value="UniProtKB-SubCell"/>
</dbReference>
<feature type="transmembrane region" description="Helical" evidence="10">
    <location>
        <begin position="75"/>
        <end position="99"/>
    </location>
</feature>
<evidence type="ECO:0000256" key="9">
    <source>
        <dbReference type="ARBA" id="ARBA00023136"/>
    </source>
</evidence>
<dbReference type="RefSeq" id="WP_063386948.1">
    <property type="nucleotide sequence ID" value="NZ_LWBR01000010.1"/>
</dbReference>
<organism evidence="11 12">
    <name type="scientific">Aeribacillus pallidus</name>
    <dbReference type="NCBI Taxonomy" id="33936"/>
    <lineage>
        <taxon>Bacteria</taxon>
        <taxon>Bacillati</taxon>
        <taxon>Bacillota</taxon>
        <taxon>Bacilli</taxon>
        <taxon>Bacillales</taxon>
        <taxon>Bacillaceae</taxon>
        <taxon>Aeribacillus</taxon>
    </lineage>
</organism>
<evidence type="ECO:0000256" key="6">
    <source>
        <dbReference type="ARBA" id="ARBA00022958"/>
    </source>
</evidence>
<feature type="transmembrane region" description="Helical" evidence="10">
    <location>
        <begin position="44"/>
        <end position="63"/>
    </location>
</feature>
<keyword evidence="8" id="KW-0406">Ion transport</keyword>
<dbReference type="STRING" id="33936.AZI98_03690"/>
<gene>
    <name evidence="11" type="ORF">AZI98_03690</name>
</gene>
<evidence type="ECO:0000256" key="5">
    <source>
        <dbReference type="ARBA" id="ARBA00022692"/>
    </source>
</evidence>
<keyword evidence="3" id="KW-1003">Cell membrane</keyword>
<dbReference type="InterPro" id="IPR003445">
    <property type="entry name" value="Cat_transpt"/>
</dbReference>
<dbReference type="AlphaFoldDB" id="A0A165YRB1"/>
<feature type="transmembrane region" description="Helical" evidence="10">
    <location>
        <begin position="400"/>
        <end position="424"/>
    </location>
</feature>
<evidence type="ECO:0000256" key="3">
    <source>
        <dbReference type="ARBA" id="ARBA00022475"/>
    </source>
</evidence>
<keyword evidence="7 10" id="KW-1133">Transmembrane helix</keyword>
<keyword evidence="6" id="KW-0630">Potassium</keyword>
<reference evidence="11 12" key="1">
    <citation type="submission" date="2016-04" db="EMBL/GenBank/DDBJ databases">
        <title>Draft genome sequence of Aeribacillus pallidus 8m3 from petroleum reservoir.</title>
        <authorList>
            <person name="Poltaraus A.B."/>
            <person name="Nazina T.N."/>
            <person name="Tourova T.P."/>
            <person name="Malakho S.M."/>
            <person name="Korshunova A.V."/>
            <person name="Sokolova D.S."/>
        </authorList>
    </citation>
    <scope>NUCLEOTIDE SEQUENCE [LARGE SCALE GENOMIC DNA]</scope>
    <source>
        <strain evidence="11 12">8m3</strain>
    </source>
</reference>
<feature type="transmembrane region" description="Helical" evidence="10">
    <location>
        <begin position="373"/>
        <end position="394"/>
    </location>
</feature>
<feature type="transmembrane region" description="Helical" evidence="10">
    <location>
        <begin position="344"/>
        <end position="366"/>
    </location>
</feature>
<keyword evidence="4" id="KW-0633">Potassium transport</keyword>
<proteinExistence type="predicted"/>
<dbReference type="NCBIfam" id="TIGR00933">
    <property type="entry name" value="2a38"/>
    <property type="match status" value="1"/>
</dbReference>
<feature type="transmembrane region" description="Helical" evidence="10">
    <location>
        <begin position="159"/>
        <end position="178"/>
    </location>
</feature>
<feature type="transmembrane region" description="Helical" evidence="10">
    <location>
        <begin position="225"/>
        <end position="246"/>
    </location>
</feature>
<evidence type="ECO:0000256" key="10">
    <source>
        <dbReference type="SAM" id="Phobius"/>
    </source>
</evidence>
<name>A0A165YRB1_9BACI</name>
<keyword evidence="2" id="KW-0813">Transport</keyword>
<feature type="transmembrane region" description="Helical" evidence="10">
    <location>
        <begin position="190"/>
        <end position="213"/>
    </location>
</feature>
<keyword evidence="5 10" id="KW-0812">Transmembrane</keyword>
<evidence type="ECO:0000256" key="7">
    <source>
        <dbReference type="ARBA" id="ARBA00022989"/>
    </source>
</evidence>
<keyword evidence="9 10" id="KW-0472">Membrane</keyword>
<evidence type="ECO:0000256" key="2">
    <source>
        <dbReference type="ARBA" id="ARBA00022448"/>
    </source>
</evidence>